<reference evidence="1" key="1">
    <citation type="journal article" date="2015" name="Nature">
        <title>Complex archaea that bridge the gap between prokaryotes and eukaryotes.</title>
        <authorList>
            <person name="Spang A."/>
            <person name="Saw J.H."/>
            <person name="Jorgensen S.L."/>
            <person name="Zaremba-Niedzwiedzka K."/>
            <person name="Martijn J."/>
            <person name="Lind A.E."/>
            <person name="van Eijk R."/>
            <person name="Schleper C."/>
            <person name="Guy L."/>
            <person name="Ettema T.J."/>
        </authorList>
    </citation>
    <scope>NUCLEOTIDE SEQUENCE</scope>
</reference>
<organism evidence="1">
    <name type="scientific">marine sediment metagenome</name>
    <dbReference type="NCBI Taxonomy" id="412755"/>
    <lineage>
        <taxon>unclassified sequences</taxon>
        <taxon>metagenomes</taxon>
        <taxon>ecological metagenomes</taxon>
    </lineage>
</organism>
<dbReference type="AlphaFoldDB" id="A0A0F9EM82"/>
<proteinExistence type="predicted"/>
<accession>A0A0F9EM82</accession>
<sequence length="180" mass="20231">MLDQVIGRVIETEVQHRQMQIDYFAKREKVGPTPAPTLWQPKMESEKGKLVAVFVEPGAAHLVFGDEVAPAEALDIQYREVRLKIFGRTHDVESVEVIASGDEDVQVRFVGNFAFLNVYESSLHWTGLEPYKGNLFSETWNHMLSAGGKWVNMVRGGYRKVEVPVLEGDRAAAEGWSPSE</sequence>
<dbReference type="EMBL" id="LAZR01024413">
    <property type="protein sequence ID" value="KKL75213.1"/>
    <property type="molecule type" value="Genomic_DNA"/>
</dbReference>
<comment type="caution">
    <text evidence="1">The sequence shown here is derived from an EMBL/GenBank/DDBJ whole genome shotgun (WGS) entry which is preliminary data.</text>
</comment>
<evidence type="ECO:0000313" key="1">
    <source>
        <dbReference type="EMBL" id="KKL75213.1"/>
    </source>
</evidence>
<protein>
    <submittedName>
        <fullName evidence="1">Uncharacterized protein</fullName>
    </submittedName>
</protein>
<gene>
    <name evidence="1" type="ORF">LCGC14_2057150</name>
</gene>
<name>A0A0F9EM82_9ZZZZ</name>